<evidence type="ECO:0000313" key="3">
    <source>
        <dbReference type="Proteomes" id="UP001234798"/>
    </source>
</evidence>
<accession>A0ABY9M766</accession>
<name>A0ABY9M766_9BURK</name>
<dbReference type="RefSeq" id="WP_306948198.1">
    <property type="nucleotide sequence ID" value="NZ_CP132976.1"/>
</dbReference>
<dbReference type="GO" id="GO:0032259">
    <property type="term" value="P:methylation"/>
    <property type="evidence" value="ECO:0007669"/>
    <property type="project" value="UniProtKB-KW"/>
</dbReference>
<dbReference type="CDD" id="cd02440">
    <property type="entry name" value="AdoMet_MTases"/>
    <property type="match status" value="1"/>
</dbReference>
<dbReference type="EMBL" id="CP132976">
    <property type="protein sequence ID" value="WMD22866.1"/>
    <property type="molecule type" value="Genomic_DNA"/>
</dbReference>
<dbReference type="Gene3D" id="3.40.50.150">
    <property type="entry name" value="Vaccinia Virus protein VP39"/>
    <property type="match status" value="1"/>
</dbReference>
<sequence>MTPASDRDARELARQLREPQGDDGIRIGNVMHAGNFRMTQACFASLGLTEGGTLLEIGHGNAAHVPGLLQACPEIRFQGLDVSSLMRDEAARLNHAAVQRGLAVFTQYDGGCFPFSAQQFDAAMSVNTVYFLPQPLAFLEETYRVLRPGAPFSLAFADKAFMRQQAFAQHGFSLFGTDEMVALLEAAQFKVLGVETHQDIMPSAHAHGAGVARLFHVVQAVR</sequence>
<dbReference type="Proteomes" id="UP001234798">
    <property type="component" value="Chromosome"/>
</dbReference>
<evidence type="ECO:0000313" key="2">
    <source>
        <dbReference type="EMBL" id="WMD22866.1"/>
    </source>
</evidence>
<evidence type="ECO:0000259" key="1">
    <source>
        <dbReference type="Pfam" id="PF08241"/>
    </source>
</evidence>
<dbReference type="InterPro" id="IPR029063">
    <property type="entry name" value="SAM-dependent_MTases_sf"/>
</dbReference>
<proteinExistence type="predicted"/>
<dbReference type="InterPro" id="IPR013216">
    <property type="entry name" value="Methyltransf_11"/>
</dbReference>
<keyword evidence="3" id="KW-1185">Reference proteome</keyword>
<keyword evidence="2" id="KW-0489">Methyltransferase</keyword>
<reference evidence="2 3" key="1">
    <citation type="submission" date="2023-08" db="EMBL/GenBank/DDBJ databases">
        <title>Achromobacter seleniivolatilans sp. nov., isolated from seleniferous soil.</title>
        <authorList>
            <person name="Zhang S."/>
            <person name="Li K."/>
            <person name="Peng J."/>
            <person name="Zhao Q."/>
            <person name="Wang H."/>
            <person name="Guo Y."/>
        </authorList>
    </citation>
    <scope>NUCLEOTIDE SEQUENCE [LARGE SCALE GENOMIC DNA]</scope>
    <source>
        <strain evidence="2 3">R39</strain>
    </source>
</reference>
<gene>
    <name evidence="2" type="ORF">RAS12_10975</name>
</gene>
<keyword evidence="2" id="KW-0808">Transferase</keyword>
<organism evidence="2 3">
    <name type="scientific">Achromobacter seleniivolatilans</name>
    <dbReference type="NCBI Taxonomy" id="3047478"/>
    <lineage>
        <taxon>Bacteria</taxon>
        <taxon>Pseudomonadati</taxon>
        <taxon>Pseudomonadota</taxon>
        <taxon>Betaproteobacteria</taxon>
        <taxon>Burkholderiales</taxon>
        <taxon>Alcaligenaceae</taxon>
        <taxon>Achromobacter</taxon>
    </lineage>
</organism>
<dbReference type="Pfam" id="PF08241">
    <property type="entry name" value="Methyltransf_11"/>
    <property type="match status" value="1"/>
</dbReference>
<feature type="domain" description="Methyltransferase type 11" evidence="1">
    <location>
        <begin position="55"/>
        <end position="150"/>
    </location>
</feature>
<dbReference type="SUPFAM" id="SSF53335">
    <property type="entry name" value="S-adenosyl-L-methionine-dependent methyltransferases"/>
    <property type="match status" value="1"/>
</dbReference>
<dbReference type="GO" id="GO:0008168">
    <property type="term" value="F:methyltransferase activity"/>
    <property type="evidence" value="ECO:0007669"/>
    <property type="project" value="UniProtKB-KW"/>
</dbReference>
<protein>
    <submittedName>
        <fullName evidence="2">Class I SAM-dependent methyltransferase</fullName>
        <ecNumber evidence="2">2.1.-.-</ecNumber>
    </submittedName>
</protein>
<dbReference type="EC" id="2.1.-.-" evidence="2"/>